<proteinExistence type="predicted"/>
<gene>
    <name evidence="1" type="ORF">Gorai_021334</name>
</gene>
<evidence type="ECO:0000313" key="2">
    <source>
        <dbReference type="Proteomes" id="UP000593578"/>
    </source>
</evidence>
<dbReference type="EMBL" id="JABEZZ010000001">
    <property type="protein sequence ID" value="MBA0579068.1"/>
    <property type="molecule type" value="Genomic_DNA"/>
</dbReference>
<dbReference type="Proteomes" id="UP000593578">
    <property type="component" value="Unassembled WGS sequence"/>
</dbReference>
<accession>A0A7J8NQ38</accession>
<reference evidence="1 2" key="1">
    <citation type="journal article" date="2019" name="Genome Biol. Evol.">
        <title>Insights into the evolution of the New World diploid cottons (Gossypium, subgenus Houzingenia) based on genome sequencing.</title>
        <authorList>
            <person name="Grover C.E."/>
            <person name="Arick M.A. 2nd"/>
            <person name="Thrash A."/>
            <person name="Conover J.L."/>
            <person name="Sanders W.S."/>
            <person name="Peterson D.G."/>
            <person name="Frelichowski J.E."/>
            <person name="Scheffler J.A."/>
            <person name="Scheffler B.E."/>
            <person name="Wendel J.F."/>
        </authorList>
    </citation>
    <scope>NUCLEOTIDE SEQUENCE [LARGE SCALE GENOMIC DNA]</scope>
    <source>
        <strain evidence="1">8</strain>
        <tissue evidence="1">Leaf</tissue>
    </source>
</reference>
<name>A0A7J8NQ38_GOSRA</name>
<dbReference type="AlphaFoldDB" id="A0A7J8NQ38"/>
<organism evidence="1 2">
    <name type="scientific">Gossypium raimondii</name>
    <name type="common">Peruvian cotton</name>
    <name type="synonym">Gossypium klotzschianum subsp. raimondii</name>
    <dbReference type="NCBI Taxonomy" id="29730"/>
    <lineage>
        <taxon>Eukaryota</taxon>
        <taxon>Viridiplantae</taxon>
        <taxon>Streptophyta</taxon>
        <taxon>Embryophyta</taxon>
        <taxon>Tracheophyta</taxon>
        <taxon>Spermatophyta</taxon>
        <taxon>Magnoliopsida</taxon>
        <taxon>eudicotyledons</taxon>
        <taxon>Gunneridae</taxon>
        <taxon>Pentapetalae</taxon>
        <taxon>rosids</taxon>
        <taxon>malvids</taxon>
        <taxon>Malvales</taxon>
        <taxon>Malvaceae</taxon>
        <taxon>Malvoideae</taxon>
        <taxon>Gossypium</taxon>
    </lineage>
</organism>
<evidence type="ECO:0000313" key="1">
    <source>
        <dbReference type="EMBL" id="MBA0579068.1"/>
    </source>
</evidence>
<comment type="caution">
    <text evidence="1">The sequence shown here is derived from an EMBL/GenBank/DDBJ whole genome shotgun (WGS) entry which is preliminary data.</text>
</comment>
<protein>
    <submittedName>
        <fullName evidence="1">Uncharacterized protein</fullName>
    </submittedName>
</protein>
<sequence length="38" mass="4611">MDYIHCFRKSFRCARSLMMKRNWLKCASNVCLTNFSFT</sequence>